<dbReference type="Gene3D" id="3.30.890.10">
    <property type="entry name" value="Methyl-cpg-binding Protein 2, Chain A"/>
    <property type="match status" value="1"/>
</dbReference>
<dbReference type="SUPFAM" id="SSF54171">
    <property type="entry name" value="DNA-binding domain"/>
    <property type="match status" value="1"/>
</dbReference>
<evidence type="ECO:0000256" key="1">
    <source>
        <dbReference type="SAM" id="MobiDB-lite"/>
    </source>
</evidence>
<proteinExistence type="predicted"/>
<name>A0ABP0MPN2_9DINO</name>
<dbReference type="InterPro" id="IPR001739">
    <property type="entry name" value="Methyl_CpG_DNA-bd"/>
</dbReference>
<organism evidence="3 4">
    <name type="scientific">Durusdinium trenchii</name>
    <dbReference type="NCBI Taxonomy" id="1381693"/>
    <lineage>
        <taxon>Eukaryota</taxon>
        <taxon>Sar</taxon>
        <taxon>Alveolata</taxon>
        <taxon>Dinophyceae</taxon>
        <taxon>Suessiales</taxon>
        <taxon>Symbiodiniaceae</taxon>
        <taxon>Durusdinium</taxon>
    </lineage>
</organism>
<evidence type="ECO:0000313" key="3">
    <source>
        <dbReference type="EMBL" id="CAK9052667.1"/>
    </source>
</evidence>
<comment type="caution">
    <text evidence="3">The sequence shown here is derived from an EMBL/GenBank/DDBJ whole genome shotgun (WGS) entry which is preliminary data.</text>
</comment>
<evidence type="ECO:0000259" key="2">
    <source>
        <dbReference type="Pfam" id="PF01429"/>
    </source>
</evidence>
<accession>A0ABP0MPN2</accession>
<feature type="compositionally biased region" description="Basic residues" evidence="1">
    <location>
        <begin position="124"/>
        <end position="141"/>
    </location>
</feature>
<feature type="compositionally biased region" description="Basic and acidic residues" evidence="1">
    <location>
        <begin position="53"/>
        <end position="66"/>
    </location>
</feature>
<feature type="compositionally biased region" description="Basic residues" evidence="1">
    <location>
        <begin position="40"/>
        <end position="52"/>
    </location>
</feature>
<feature type="region of interest" description="Disordered" evidence="1">
    <location>
        <begin position="113"/>
        <end position="141"/>
    </location>
</feature>
<gene>
    <name evidence="3" type="ORF">CCMP2556_LOCUS26560</name>
</gene>
<sequence>MNARNAALATICSAEEEGLNDIDKELEEAVEKEMGVLPLPKHRRRTKSFRSPKPKDDENNEKKEEPVANSKVTQDGWTVEVRKRKSGKLQGGVYKVFIDPKGVKFYSKTKAELAGMAKSSSPKAHLKPKAKGRDKKKQKQA</sequence>
<dbReference type="Proteomes" id="UP001642484">
    <property type="component" value="Unassembled WGS sequence"/>
</dbReference>
<feature type="region of interest" description="Disordered" evidence="1">
    <location>
        <begin position="33"/>
        <end position="75"/>
    </location>
</feature>
<dbReference type="InterPro" id="IPR016177">
    <property type="entry name" value="DNA-bd_dom_sf"/>
</dbReference>
<evidence type="ECO:0000313" key="4">
    <source>
        <dbReference type="Proteomes" id="UP001642484"/>
    </source>
</evidence>
<dbReference type="EMBL" id="CAXAMN010018558">
    <property type="protein sequence ID" value="CAK9052667.1"/>
    <property type="molecule type" value="Genomic_DNA"/>
</dbReference>
<dbReference type="Pfam" id="PF01429">
    <property type="entry name" value="MBD"/>
    <property type="match status" value="1"/>
</dbReference>
<feature type="domain" description="MBD" evidence="2">
    <location>
        <begin position="69"/>
        <end position="109"/>
    </location>
</feature>
<reference evidence="3 4" key="1">
    <citation type="submission" date="2024-02" db="EMBL/GenBank/DDBJ databases">
        <authorList>
            <person name="Chen Y."/>
            <person name="Shah S."/>
            <person name="Dougan E. K."/>
            <person name="Thang M."/>
            <person name="Chan C."/>
        </authorList>
    </citation>
    <scope>NUCLEOTIDE SEQUENCE [LARGE SCALE GENOMIC DNA]</scope>
</reference>
<protein>
    <recommendedName>
        <fullName evidence="2">MBD domain-containing protein</fullName>
    </recommendedName>
</protein>
<keyword evidence="4" id="KW-1185">Reference proteome</keyword>